<reference evidence="10 11" key="1">
    <citation type="submission" date="2019-03" db="EMBL/GenBank/DDBJ databases">
        <title>Genomic Encyclopedia of Type Strains, Phase IV (KMG-IV): sequencing the most valuable type-strain genomes for metagenomic binning, comparative biology and taxonomic classification.</title>
        <authorList>
            <person name="Goeker M."/>
        </authorList>
    </citation>
    <scope>NUCLEOTIDE SEQUENCE [LARGE SCALE GENOMIC DNA]</scope>
    <source>
        <strain evidence="10 11">JA181</strain>
    </source>
</reference>
<keyword evidence="8" id="KW-0472">Membrane</keyword>
<evidence type="ECO:0000256" key="1">
    <source>
        <dbReference type="ARBA" id="ARBA00022448"/>
    </source>
</evidence>
<dbReference type="InterPro" id="IPR015853">
    <property type="entry name" value="ABC_transpr_FbpC"/>
</dbReference>
<keyword evidence="4" id="KW-0547">Nucleotide-binding</keyword>
<evidence type="ECO:0000256" key="3">
    <source>
        <dbReference type="ARBA" id="ARBA00022496"/>
    </source>
</evidence>
<keyword evidence="3" id="KW-0410">Iron transport</keyword>
<evidence type="ECO:0000256" key="6">
    <source>
        <dbReference type="ARBA" id="ARBA00023004"/>
    </source>
</evidence>
<accession>A0A4R8GCR4</accession>
<evidence type="ECO:0000256" key="2">
    <source>
        <dbReference type="ARBA" id="ARBA00022475"/>
    </source>
</evidence>
<dbReference type="InterPro" id="IPR017871">
    <property type="entry name" value="ABC_transporter-like_CS"/>
</dbReference>
<keyword evidence="5 10" id="KW-0067">ATP-binding</keyword>
<dbReference type="SUPFAM" id="SSF50331">
    <property type="entry name" value="MOP-like"/>
    <property type="match status" value="1"/>
</dbReference>
<dbReference type="GO" id="GO:0015408">
    <property type="term" value="F:ABC-type ferric iron transporter activity"/>
    <property type="evidence" value="ECO:0007669"/>
    <property type="project" value="InterPro"/>
</dbReference>
<proteinExistence type="predicted"/>
<dbReference type="InterPro" id="IPR008995">
    <property type="entry name" value="Mo/tungstate-bd_C_term_dom"/>
</dbReference>
<evidence type="ECO:0000256" key="8">
    <source>
        <dbReference type="ARBA" id="ARBA00023136"/>
    </source>
</evidence>
<keyword evidence="7" id="KW-0406">Ion transport</keyword>
<evidence type="ECO:0000313" key="11">
    <source>
        <dbReference type="Proteomes" id="UP000295484"/>
    </source>
</evidence>
<dbReference type="GO" id="GO:0016887">
    <property type="term" value="F:ATP hydrolysis activity"/>
    <property type="evidence" value="ECO:0007669"/>
    <property type="project" value="InterPro"/>
</dbReference>
<dbReference type="SMART" id="SM00382">
    <property type="entry name" value="AAA"/>
    <property type="match status" value="1"/>
</dbReference>
<sequence>MTLQTARPTPDPDPTDIIPRLDIRRIHRVFGGRKVVDDVSLTVLPGQVTCLLGPSGCGKSTTLRIIAGVDRQDAGEIRIDGQLVCDTVFRLPPERRSVGLMFQDFALFPHLSVAENVAFGLTGPKAARRARVEDLLDRVALGRFIDAYPHELSGGEQQRVALARALAPRPKIMLMDEPFSGLDNRLRDEIRDQTLQVLTDEGAAVLLVTHEPDEAMRMADEIALMRGGRIVQQGAPYNIYNAPVDRAAAAFFSDINVIRGRVHNLLTETPFGKFLTPGMADGAEVDIIIRPQHLRIDFDRNGRGPNPTAEEGVAARACVERARFMGSESLVEFRMDHDGSALRATVPAVFLPQPGTPMWLTIRRDRCFVFPREGGGRAA</sequence>
<feature type="domain" description="ABC transporter" evidence="9">
    <location>
        <begin position="21"/>
        <end position="252"/>
    </location>
</feature>
<dbReference type="InterPro" id="IPR013611">
    <property type="entry name" value="Transp-assoc_OB_typ2"/>
</dbReference>
<protein>
    <submittedName>
        <fullName evidence="10">Iron(III) transport system ATP-binding protein</fullName>
    </submittedName>
</protein>
<dbReference type="Pfam" id="PF08402">
    <property type="entry name" value="TOBE_2"/>
    <property type="match status" value="1"/>
</dbReference>
<dbReference type="GO" id="GO:0043190">
    <property type="term" value="C:ATP-binding cassette (ABC) transporter complex"/>
    <property type="evidence" value="ECO:0007669"/>
    <property type="project" value="InterPro"/>
</dbReference>
<dbReference type="EMBL" id="SOEB01000001">
    <property type="protein sequence ID" value="TDX33682.1"/>
    <property type="molecule type" value="Genomic_DNA"/>
</dbReference>
<keyword evidence="6" id="KW-0408">Iron</keyword>
<organism evidence="10 11">
    <name type="scientific">Rhodovulum visakhapatnamense</name>
    <dbReference type="NCBI Taxonomy" id="364297"/>
    <lineage>
        <taxon>Bacteria</taxon>
        <taxon>Pseudomonadati</taxon>
        <taxon>Pseudomonadota</taxon>
        <taxon>Alphaproteobacteria</taxon>
        <taxon>Rhodobacterales</taxon>
        <taxon>Paracoccaceae</taxon>
        <taxon>Rhodovulum</taxon>
    </lineage>
</organism>
<evidence type="ECO:0000313" key="10">
    <source>
        <dbReference type="EMBL" id="TDX33682.1"/>
    </source>
</evidence>
<dbReference type="Proteomes" id="UP000295484">
    <property type="component" value="Unassembled WGS sequence"/>
</dbReference>
<evidence type="ECO:0000259" key="9">
    <source>
        <dbReference type="PROSITE" id="PS50893"/>
    </source>
</evidence>
<dbReference type="InterPro" id="IPR050093">
    <property type="entry name" value="ABC_SmlMolc_Importer"/>
</dbReference>
<evidence type="ECO:0000256" key="7">
    <source>
        <dbReference type="ARBA" id="ARBA00023065"/>
    </source>
</evidence>
<dbReference type="Pfam" id="PF00005">
    <property type="entry name" value="ABC_tran"/>
    <property type="match status" value="1"/>
</dbReference>
<dbReference type="PANTHER" id="PTHR42781">
    <property type="entry name" value="SPERMIDINE/PUTRESCINE IMPORT ATP-BINDING PROTEIN POTA"/>
    <property type="match status" value="1"/>
</dbReference>
<dbReference type="SUPFAM" id="SSF52540">
    <property type="entry name" value="P-loop containing nucleoside triphosphate hydrolases"/>
    <property type="match status" value="1"/>
</dbReference>
<dbReference type="InterPro" id="IPR003439">
    <property type="entry name" value="ABC_transporter-like_ATP-bd"/>
</dbReference>
<evidence type="ECO:0000256" key="4">
    <source>
        <dbReference type="ARBA" id="ARBA00022741"/>
    </source>
</evidence>
<evidence type="ECO:0000256" key="5">
    <source>
        <dbReference type="ARBA" id="ARBA00022840"/>
    </source>
</evidence>
<dbReference type="GO" id="GO:0005524">
    <property type="term" value="F:ATP binding"/>
    <property type="evidence" value="ECO:0007669"/>
    <property type="project" value="UniProtKB-KW"/>
</dbReference>
<keyword evidence="2" id="KW-1003">Cell membrane</keyword>
<comment type="caution">
    <text evidence="10">The sequence shown here is derived from an EMBL/GenBank/DDBJ whole genome shotgun (WGS) entry which is preliminary data.</text>
</comment>
<keyword evidence="1" id="KW-0813">Transport</keyword>
<dbReference type="PANTHER" id="PTHR42781:SF4">
    <property type="entry name" value="SPERMIDINE_PUTRESCINE IMPORT ATP-BINDING PROTEIN POTA"/>
    <property type="match status" value="1"/>
</dbReference>
<dbReference type="AlphaFoldDB" id="A0A4R8GCR4"/>
<dbReference type="Gene3D" id="3.40.50.300">
    <property type="entry name" value="P-loop containing nucleotide triphosphate hydrolases"/>
    <property type="match status" value="1"/>
</dbReference>
<dbReference type="PROSITE" id="PS50893">
    <property type="entry name" value="ABC_TRANSPORTER_2"/>
    <property type="match status" value="1"/>
</dbReference>
<dbReference type="RefSeq" id="WP_243837453.1">
    <property type="nucleotide sequence ID" value="NZ_SOEB01000001.1"/>
</dbReference>
<dbReference type="FunFam" id="3.40.50.300:FF:000425">
    <property type="entry name" value="Probable ABC transporter, ATP-binding subunit"/>
    <property type="match status" value="1"/>
</dbReference>
<dbReference type="InterPro" id="IPR003593">
    <property type="entry name" value="AAA+_ATPase"/>
</dbReference>
<dbReference type="GO" id="GO:0015697">
    <property type="term" value="P:quaternary ammonium group transport"/>
    <property type="evidence" value="ECO:0007669"/>
    <property type="project" value="UniProtKB-ARBA"/>
</dbReference>
<dbReference type="CDD" id="cd03259">
    <property type="entry name" value="ABC_Carb_Solutes_like"/>
    <property type="match status" value="1"/>
</dbReference>
<dbReference type="PROSITE" id="PS00211">
    <property type="entry name" value="ABC_TRANSPORTER_1"/>
    <property type="match status" value="1"/>
</dbReference>
<gene>
    <name evidence="10" type="ORF">EV657_101110</name>
</gene>
<dbReference type="InterPro" id="IPR027417">
    <property type="entry name" value="P-loop_NTPase"/>
</dbReference>
<name>A0A4R8GCR4_9RHOB</name>